<dbReference type="AlphaFoldDB" id="A0A655JA62"/>
<evidence type="ECO:0000313" key="4">
    <source>
        <dbReference type="Proteomes" id="UP000044938"/>
    </source>
</evidence>
<evidence type="ECO:0000313" key="3">
    <source>
        <dbReference type="Proteomes" id="UP000039021"/>
    </source>
</evidence>
<proteinExistence type="predicted"/>
<organism evidence="1 4">
    <name type="scientific">Mycobacterium tuberculosis</name>
    <dbReference type="NCBI Taxonomy" id="1773"/>
    <lineage>
        <taxon>Bacteria</taxon>
        <taxon>Bacillati</taxon>
        <taxon>Actinomycetota</taxon>
        <taxon>Actinomycetes</taxon>
        <taxon>Mycobacteriales</taxon>
        <taxon>Mycobacteriaceae</taxon>
        <taxon>Mycobacterium</taxon>
        <taxon>Mycobacterium tuberculosis complex</taxon>
    </lineage>
</organism>
<dbReference type="EMBL" id="CSBK01002043">
    <property type="protein sequence ID" value="COZ43484.1"/>
    <property type="molecule type" value="Genomic_DNA"/>
</dbReference>
<evidence type="ECO:0000313" key="2">
    <source>
        <dbReference type="EMBL" id="COZ43484.1"/>
    </source>
</evidence>
<protein>
    <submittedName>
        <fullName evidence="1">Uncharacterized protein</fullName>
    </submittedName>
</protein>
<gene>
    <name evidence="1" type="ORF">ERS007720_02953</name>
    <name evidence="2" type="ORF">ERS007739_03749</name>
</gene>
<dbReference type="Proteomes" id="UP000039021">
    <property type="component" value="Unassembled WGS sequence"/>
</dbReference>
<reference evidence="2" key="1">
    <citation type="submission" date="2015-03" db="EMBL/GenBank/DDBJ databases">
        <authorList>
            <consortium name="Pathogen Informatics"/>
            <person name="Murphy D."/>
        </authorList>
    </citation>
    <scope>NUCLEOTIDE SEQUENCE</scope>
    <source>
        <strain evidence="2">N09902308</strain>
    </source>
</reference>
<evidence type="ECO:0000313" key="1">
    <source>
        <dbReference type="EMBL" id="COW61904.1"/>
    </source>
</evidence>
<name>A0A655JA62_MYCTX</name>
<dbReference type="EMBL" id="CSAJ01000427">
    <property type="protein sequence ID" value="COW61904.1"/>
    <property type="molecule type" value="Genomic_DNA"/>
</dbReference>
<sequence>MVAGRRVFRVKPFEPDYVFISRMFPPSPHVQLRDILSLLGHRSAQFGHVEYPLPLLIERSLASGSRIAFPVVKPPEPLDVALQRQVESVPPIRKVRERCALVARFELPCRFFEIHEVGFTGRGHPRRIG</sequence>
<reference evidence="3 4" key="2">
    <citation type="submission" date="2015-03" db="EMBL/GenBank/DDBJ databases">
        <authorList>
            <consortium name="Pathogen Informatics"/>
        </authorList>
    </citation>
    <scope>NUCLEOTIDE SEQUENCE [LARGE SCALE GENOMIC DNA]</scope>
    <source>
        <strain evidence="1 4">M09401471</strain>
        <strain evidence="3">N09902308</strain>
    </source>
</reference>
<accession>A0A655JA62</accession>
<dbReference type="Proteomes" id="UP000044938">
    <property type="component" value="Unassembled WGS sequence"/>
</dbReference>